<dbReference type="SUPFAM" id="SSF51445">
    <property type="entry name" value="(Trans)glycosidases"/>
    <property type="match status" value="1"/>
</dbReference>
<dbReference type="InterPro" id="IPR033132">
    <property type="entry name" value="GH_1_N_CS"/>
</dbReference>
<feature type="active site" description="Proton donor" evidence="9">
    <location>
        <position position="190"/>
    </location>
</feature>
<feature type="binding site" evidence="10">
    <location>
        <position position="45"/>
    </location>
    <ligand>
        <name>substrate</name>
    </ligand>
</feature>
<dbReference type="GO" id="GO:0030245">
    <property type="term" value="P:cellulose catabolic process"/>
    <property type="evidence" value="ECO:0007669"/>
    <property type="project" value="UniProtKB-KW"/>
</dbReference>
<feature type="binding site" evidence="10">
    <location>
        <position position="145"/>
    </location>
    <ligand>
        <name>substrate</name>
    </ligand>
</feature>
<dbReference type="PROSITE" id="PS00572">
    <property type="entry name" value="GLYCOSYL_HYDROL_F1_1"/>
    <property type="match status" value="1"/>
</dbReference>
<dbReference type="Proteomes" id="UP000571554">
    <property type="component" value="Unassembled WGS sequence"/>
</dbReference>
<organism evidence="13 14">
    <name type="scientific">Paraburkholderia bannensis</name>
    <dbReference type="NCBI Taxonomy" id="765414"/>
    <lineage>
        <taxon>Bacteria</taxon>
        <taxon>Pseudomonadati</taxon>
        <taxon>Pseudomonadota</taxon>
        <taxon>Betaproteobacteria</taxon>
        <taxon>Burkholderiales</taxon>
        <taxon>Burkholderiaceae</taxon>
        <taxon>Paraburkholderia</taxon>
    </lineage>
</organism>
<comment type="caution">
    <text evidence="13">The sequence shown here is derived from an EMBL/GenBank/DDBJ whole genome shotgun (WGS) entry which is preliminary data.</text>
</comment>
<dbReference type="InterPro" id="IPR017736">
    <property type="entry name" value="Glyco_hydro_1_beta-glucosidase"/>
</dbReference>
<evidence type="ECO:0000256" key="4">
    <source>
        <dbReference type="ARBA" id="ARBA00022801"/>
    </source>
</evidence>
<dbReference type="RefSeq" id="WP_183723291.1">
    <property type="nucleotide sequence ID" value="NZ_JACHBW010000003.1"/>
</dbReference>
<dbReference type="InterPro" id="IPR001360">
    <property type="entry name" value="Glyco_hydro_1"/>
</dbReference>
<comment type="catalytic activity">
    <reaction evidence="1 12">
        <text>Hydrolysis of terminal, non-reducing beta-D-glucosyl residues with release of beta-D-glucose.</text>
        <dbReference type="EC" id="3.2.1.21"/>
    </reaction>
</comment>
<evidence type="ECO:0000256" key="5">
    <source>
        <dbReference type="ARBA" id="ARBA00023001"/>
    </source>
</evidence>
<dbReference type="PRINTS" id="PR00131">
    <property type="entry name" value="GLHYDRLASE1"/>
</dbReference>
<keyword evidence="5" id="KW-0136">Cellulose degradation</keyword>
<dbReference type="NCBIfam" id="TIGR03356">
    <property type="entry name" value="BGL"/>
    <property type="match status" value="1"/>
</dbReference>
<sequence length="474" mass="53188">MTHDPAASPQSASTAIIEDDAFTPSPDSALWRSDFLMGAATASYQIEGAATEDDRLPSIWDTFSATPGKVLAGDTGAVACDHYHRWSADLDLLKELNFEAYRFSIAWPRVMDKSGRPNPKGISFYKRLLERLKEQGIQTFATLYHWDLPQHLEDRGGWLNRDTAYRFADYADLMSRELPGLVDAWMTLNEPWCSAYLGYGNGHHAPGLSHPRYPTQAMHHLLLGHGLTTQVLRANDAKSAKGIVANVGRGTPHSQTPADITAARRFEVQHNAWVLDPLLKGEYPAELFELWPGTEPLVLEGDMETIAAPLDFLGINYYFRTNVKSDGAHGYTEVPLPGVERTQMGWEVHPDGLRDLLLGFHDTYDKLPPIYITENGMASDDSVKDGEVVDTQRIAFLKRHLAAVDAAIKEGVDVRGYFVWSLLDNFEWAFGYERRFGVVHVDYDTQKRTKKRSAELIARFIAERQARNAGHEID</sequence>
<comment type="similarity">
    <text evidence="2 12">Belongs to the glycosyl hydrolase 1 family.</text>
</comment>
<keyword evidence="8" id="KW-0624">Polysaccharide degradation</keyword>
<name>A0A7W9TUG4_9BURK</name>
<protein>
    <recommendedName>
        <fullName evidence="3 12">Beta-glucosidase</fullName>
        <ecNumber evidence="3 12">3.2.1.21</ecNumber>
    </recommendedName>
</protein>
<reference evidence="13 14" key="1">
    <citation type="submission" date="2020-08" db="EMBL/GenBank/DDBJ databases">
        <title>Above-ground endophytic microbial communities from plants in different locations in the United States.</title>
        <authorList>
            <person name="Frank C."/>
        </authorList>
    </citation>
    <scope>NUCLEOTIDE SEQUENCE [LARGE SCALE GENOMIC DNA]</scope>
    <source>
        <strain evidence="13 14">WP4_2_2</strain>
    </source>
</reference>
<dbReference type="EC" id="3.2.1.21" evidence="3 12"/>
<evidence type="ECO:0000256" key="10">
    <source>
        <dbReference type="PIRSR" id="PIRSR617736-2"/>
    </source>
</evidence>
<dbReference type="FunFam" id="3.20.20.80:FF:000004">
    <property type="entry name" value="Beta-glucosidase 6-phospho-beta-glucosidase"/>
    <property type="match status" value="1"/>
</dbReference>
<gene>
    <name evidence="13" type="ORF">F4827_001497</name>
</gene>
<dbReference type="EMBL" id="JACHBW010000003">
    <property type="protein sequence ID" value="MBB6101663.1"/>
    <property type="molecule type" value="Genomic_DNA"/>
</dbReference>
<proteinExistence type="inferred from homology"/>
<dbReference type="PROSITE" id="PS00653">
    <property type="entry name" value="GLYCOSYL_HYDROL_F1_2"/>
    <property type="match status" value="1"/>
</dbReference>
<evidence type="ECO:0000256" key="8">
    <source>
        <dbReference type="ARBA" id="ARBA00023326"/>
    </source>
</evidence>
<evidence type="ECO:0000256" key="7">
    <source>
        <dbReference type="ARBA" id="ARBA00023295"/>
    </source>
</evidence>
<keyword evidence="7 12" id="KW-0326">Glycosidase</keyword>
<feature type="active site" description="Nucleophile" evidence="9 11">
    <location>
        <position position="374"/>
    </location>
</feature>
<dbReference type="PANTHER" id="PTHR10353:SF36">
    <property type="entry name" value="LP05116P"/>
    <property type="match status" value="1"/>
</dbReference>
<feature type="binding site" evidence="10">
    <location>
        <position position="318"/>
    </location>
    <ligand>
        <name>substrate</name>
    </ligand>
</feature>
<dbReference type="InterPro" id="IPR017853">
    <property type="entry name" value="GH"/>
</dbReference>
<evidence type="ECO:0000256" key="9">
    <source>
        <dbReference type="PIRSR" id="PIRSR617736-1"/>
    </source>
</evidence>
<keyword evidence="4 12" id="KW-0378">Hydrolase</keyword>
<evidence type="ECO:0000256" key="6">
    <source>
        <dbReference type="ARBA" id="ARBA00023277"/>
    </source>
</evidence>
<dbReference type="GO" id="GO:0005829">
    <property type="term" value="C:cytosol"/>
    <property type="evidence" value="ECO:0007669"/>
    <property type="project" value="TreeGrafter"/>
</dbReference>
<evidence type="ECO:0000256" key="12">
    <source>
        <dbReference type="RuleBase" id="RU361175"/>
    </source>
</evidence>
<evidence type="ECO:0000256" key="3">
    <source>
        <dbReference type="ARBA" id="ARBA00012744"/>
    </source>
</evidence>
<dbReference type="InterPro" id="IPR018120">
    <property type="entry name" value="Glyco_hydro_1_AS"/>
</dbReference>
<dbReference type="PANTHER" id="PTHR10353">
    <property type="entry name" value="GLYCOSYL HYDROLASE"/>
    <property type="match status" value="1"/>
</dbReference>
<feature type="binding site" evidence="10">
    <location>
        <begin position="427"/>
        <end position="428"/>
    </location>
    <ligand>
        <name>substrate</name>
    </ligand>
</feature>
<dbReference type="Pfam" id="PF00232">
    <property type="entry name" value="Glyco_hydro_1"/>
    <property type="match status" value="1"/>
</dbReference>
<evidence type="ECO:0000256" key="2">
    <source>
        <dbReference type="ARBA" id="ARBA00010838"/>
    </source>
</evidence>
<keyword evidence="6" id="KW-0119">Carbohydrate metabolism</keyword>
<dbReference type="Gene3D" id="3.20.20.80">
    <property type="entry name" value="Glycosidases"/>
    <property type="match status" value="1"/>
</dbReference>
<accession>A0A7W9TUG4</accession>
<evidence type="ECO:0000313" key="14">
    <source>
        <dbReference type="Proteomes" id="UP000571554"/>
    </source>
</evidence>
<evidence type="ECO:0000256" key="11">
    <source>
        <dbReference type="PROSITE-ProRule" id="PRU10055"/>
    </source>
</evidence>
<keyword evidence="14" id="KW-1185">Reference proteome</keyword>
<evidence type="ECO:0000313" key="13">
    <source>
        <dbReference type="EMBL" id="MBB6101663.1"/>
    </source>
</evidence>
<evidence type="ECO:0000256" key="1">
    <source>
        <dbReference type="ARBA" id="ARBA00000448"/>
    </source>
</evidence>
<dbReference type="AlphaFoldDB" id="A0A7W9TUG4"/>
<feature type="binding site" evidence="10">
    <location>
        <position position="189"/>
    </location>
    <ligand>
        <name>substrate</name>
    </ligand>
</feature>
<dbReference type="GO" id="GO:0008422">
    <property type="term" value="F:beta-glucosidase activity"/>
    <property type="evidence" value="ECO:0007669"/>
    <property type="project" value="UniProtKB-EC"/>
</dbReference>
<feature type="binding site" evidence="10">
    <location>
        <position position="420"/>
    </location>
    <ligand>
        <name>substrate</name>
    </ligand>
</feature>